<sequence length="115" mass="12890">MLKKLSILGIENGGSPRSETFENGGTADNDDSGMTTRSRVEQWWERAIYGWRSPCRERNMTREVTAQRNETLAVERGHTQRDETPAGEAMVVNGARVGELGHQKLGENCGERVRD</sequence>
<keyword evidence="3" id="KW-1185">Reference proteome</keyword>
<reference evidence="3" key="1">
    <citation type="submission" date="2024-07" db="EMBL/GenBank/DDBJ databases">
        <title>Two chromosome-level genome assemblies of Korean endemic species Abeliophyllum distichum and Forsythia ovata (Oleaceae).</title>
        <authorList>
            <person name="Jang H."/>
        </authorList>
    </citation>
    <scope>NUCLEOTIDE SEQUENCE [LARGE SCALE GENOMIC DNA]</scope>
</reference>
<proteinExistence type="predicted"/>
<gene>
    <name evidence="2" type="ORF">Fot_20826</name>
</gene>
<evidence type="ECO:0000313" key="2">
    <source>
        <dbReference type="EMBL" id="KAL2528225.1"/>
    </source>
</evidence>
<organism evidence="2 3">
    <name type="scientific">Forsythia ovata</name>
    <dbReference type="NCBI Taxonomy" id="205694"/>
    <lineage>
        <taxon>Eukaryota</taxon>
        <taxon>Viridiplantae</taxon>
        <taxon>Streptophyta</taxon>
        <taxon>Embryophyta</taxon>
        <taxon>Tracheophyta</taxon>
        <taxon>Spermatophyta</taxon>
        <taxon>Magnoliopsida</taxon>
        <taxon>eudicotyledons</taxon>
        <taxon>Gunneridae</taxon>
        <taxon>Pentapetalae</taxon>
        <taxon>asterids</taxon>
        <taxon>lamiids</taxon>
        <taxon>Lamiales</taxon>
        <taxon>Oleaceae</taxon>
        <taxon>Forsythieae</taxon>
        <taxon>Forsythia</taxon>
    </lineage>
</organism>
<feature type="region of interest" description="Disordered" evidence="1">
    <location>
        <begin position="66"/>
        <end position="87"/>
    </location>
</feature>
<dbReference type="Proteomes" id="UP001604277">
    <property type="component" value="Unassembled WGS sequence"/>
</dbReference>
<evidence type="ECO:0000313" key="3">
    <source>
        <dbReference type="Proteomes" id="UP001604277"/>
    </source>
</evidence>
<dbReference type="EMBL" id="JBFOLJ010000006">
    <property type="protein sequence ID" value="KAL2528225.1"/>
    <property type="molecule type" value="Genomic_DNA"/>
</dbReference>
<protein>
    <submittedName>
        <fullName evidence="2">Uncharacterized protein</fullName>
    </submittedName>
</protein>
<accession>A0ABD1UT39</accession>
<feature type="region of interest" description="Disordered" evidence="1">
    <location>
        <begin position="1"/>
        <end position="38"/>
    </location>
</feature>
<dbReference type="AlphaFoldDB" id="A0ABD1UT39"/>
<feature type="compositionally biased region" description="Basic and acidic residues" evidence="1">
    <location>
        <begin position="73"/>
        <end position="84"/>
    </location>
</feature>
<name>A0ABD1UT39_9LAMI</name>
<comment type="caution">
    <text evidence="2">The sequence shown here is derived from an EMBL/GenBank/DDBJ whole genome shotgun (WGS) entry which is preliminary data.</text>
</comment>
<evidence type="ECO:0000256" key="1">
    <source>
        <dbReference type="SAM" id="MobiDB-lite"/>
    </source>
</evidence>